<name>A0A4Y7PSZ4_9AGAM</name>
<dbReference type="EMBL" id="ML170218">
    <property type="protein sequence ID" value="TDL17679.1"/>
    <property type="molecule type" value="Genomic_DNA"/>
</dbReference>
<proteinExistence type="predicted"/>
<dbReference type="Gene3D" id="3.40.50.150">
    <property type="entry name" value="Vaccinia Virus protein VP39"/>
    <property type="match status" value="1"/>
</dbReference>
<dbReference type="Proteomes" id="UP000294933">
    <property type="component" value="Unassembled WGS sequence"/>
</dbReference>
<dbReference type="Pfam" id="PF08241">
    <property type="entry name" value="Methyltransf_11"/>
    <property type="match status" value="1"/>
</dbReference>
<gene>
    <name evidence="2" type="ORF">BD410DRAFT_794152</name>
</gene>
<feature type="domain" description="Methyltransferase type 11" evidence="1">
    <location>
        <begin position="154"/>
        <end position="205"/>
    </location>
</feature>
<dbReference type="GO" id="GO:0008757">
    <property type="term" value="F:S-adenosylmethionine-dependent methyltransferase activity"/>
    <property type="evidence" value="ECO:0007669"/>
    <property type="project" value="InterPro"/>
</dbReference>
<accession>A0A4Y7PSZ4</accession>
<dbReference type="InterPro" id="IPR029063">
    <property type="entry name" value="SAM-dependent_MTases_sf"/>
</dbReference>
<dbReference type="OrthoDB" id="2013972at2759"/>
<sequence>MDLNEDADELDLMTYNLKSNTRSTPPPRDGAISPCTESDSLVSIAGSDDGVGYFREESGRVFHTLPGIPVLVPTDNAEMRRLNEDYFTMKLFLGKSYWGPVEEILAPAKDGHTLRAMDIVSQGPWLDDMSEQFPHVKWHGIQFVPNRRPYRENVVYEVYDISEGLRGADCSFDFIHSRLSGLFIKDRSRFLREVKRLLRPGGLFISGDYGPEFHTAEGSTPRGKLPCTTKIVEMFALGIRAQGLDPDGYTVTAERLRTFGGFEEINELNVRVPIGPWDTSSALQQDIGEHFREVIKLIAFSLKPIMYRVGLSQSDADEICQGFIQEIWDPRVKLYHPYCGVYAIKV</sequence>
<dbReference type="VEuPathDB" id="FungiDB:BD410DRAFT_794152"/>
<evidence type="ECO:0000313" key="3">
    <source>
        <dbReference type="Proteomes" id="UP000294933"/>
    </source>
</evidence>
<organism evidence="2 3">
    <name type="scientific">Rickenella mellea</name>
    <dbReference type="NCBI Taxonomy" id="50990"/>
    <lineage>
        <taxon>Eukaryota</taxon>
        <taxon>Fungi</taxon>
        <taxon>Dikarya</taxon>
        <taxon>Basidiomycota</taxon>
        <taxon>Agaricomycotina</taxon>
        <taxon>Agaricomycetes</taxon>
        <taxon>Hymenochaetales</taxon>
        <taxon>Rickenellaceae</taxon>
        <taxon>Rickenella</taxon>
    </lineage>
</organism>
<dbReference type="AlphaFoldDB" id="A0A4Y7PSZ4"/>
<dbReference type="InterPro" id="IPR013216">
    <property type="entry name" value="Methyltransf_11"/>
</dbReference>
<evidence type="ECO:0000259" key="1">
    <source>
        <dbReference type="Pfam" id="PF08241"/>
    </source>
</evidence>
<reference evidence="2 3" key="1">
    <citation type="submission" date="2018-06" db="EMBL/GenBank/DDBJ databases">
        <title>A transcriptomic atlas of mushroom development highlights an independent origin of complex multicellularity.</title>
        <authorList>
            <consortium name="DOE Joint Genome Institute"/>
            <person name="Krizsan K."/>
            <person name="Almasi E."/>
            <person name="Merenyi Z."/>
            <person name="Sahu N."/>
            <person name="Viragh M."/>
            <person name="Koszo T."/>
            <person name="Mondo S."/>
            <person name="Kiss B."/>
            <person name="Balint B."/>
            <person name="Kues U."/>
            <person name="Barry K."/>
            <person name="Hegedus J.C."/>
            <person name="Henrissat B."/>
            <person name="Johnson J."/>
            <person name="Lipzen A."/>
            <person name="Ohm R."/>
            <person name="Nagy I."/>
            <person name="Pangilinan J."/>
            <person name="Yan J."/>
            <person name="Xiong Y."/>
            <person name="Grigoriev I.V."/>
            <person name="Hibbett D.S."/>
            <person name="Nagy L.G."/>
        </authorList>
    </citation>
    <scope>NUCLEOTIDE SEQUENCE [LARGE SCALE GENOMIC DNA]</scope>
    <source>
        <strain evidence="2 3">SZMC22713</strain>
    </source>
</reference>
<keyword evidence="3" id="KW-1185">Reference proteome</keyword>
<protein>
    <recommendedName>
        <fullName evidence="1">Methyltransferase type 11 domain-containing protein</fullName>
    </recommendedName>
</protein>
<dbReference type="STRING" id="50990.A0A4Y7PSZ4"/>
<evidence type="ECO:0000313" key="2">
    <source>
        <dbReference type="EMBL" id="TDL17679.1"/>
    </source>
</evidence>
<dbReference type="SUPFAM" id="SSF53335">
    <property type="entry name" value="S-adenosyl-L-methionine-dependent methyltransferases"/>
    <property type="match status" value="1"/>
</dbReference>
<dbReference type="CDD" id="cd02440">
    <property type="entry name" value="AdoMet_MTases"/>
    <property type="match status" value="1"/>
</dbReference>